<dbReference type="Pfam" id="PF02779">
    <property type="entry name" value="Transket_pyr"/>
    <property type="match status" value="1"/>
</dbReference>
<sequence>MPIHPVLMMTSTYDHRIIQGSESGALLSGLVRRLQDTAFLAEMTTPQPASKTLSQSGIKVDLAAKSSAEAQKWWQERSGYFTDSPATSAAERISALQFLAELGVFERYLQKQFLGLKTLSAEGLDSSILAAAQLAHLCATDDGKSVHIGMAHRGRLAVMALVLQWPLPDLLQEFLPTTTSGTDTFTGDVRQHLGGAGKFKFDGAEEIEVVLEQNPSHLEFVGPVSLGGVRAEQDVLVSLGESKSEAQHDILPLVLHGDASFTGQGVVYETFNFSKLDPYQVGGVIHIVQDNQLGFTATPDELRSTRWPSDVVLGFEIPVIHVNADDVDSVLSAATLAFQYRNEFDSDVVLHILGYRRHGHNEADEPRYTQPLQYQEIDQHERVDSIYARKLLGEELIDSTTHKGFESDYQARLRAAQEVANQASPITPSIARASKFQLGRSTNTQALKGYESIAGLITALKDAYTSPAGFQVNAKLQKQFLGKIKGLEEGDPLDWAQAEFLALELIAGAGVPVRLTGEDTLRGTFSQRHLVLHDTTSAEKYQRFGKESPGFYASNSPLTETATLAFEYGYSRQRTEALVLWEAQFGDFVNVAQVIIDQFISAGRQKWLRDGRLVMLLPHGWEGAGPEHSSARLERFLQLAANGNIRVLYPTTSHQYFCALIEAAFLEVQPHIIMTPKSMLRADMAASPLDLFTTDVRYRPVLVDGCEPSVARRIVLCSGKVGAELVSRSIPEDVRVIRLEELYPFPEAELRENLSGAQVCEVVWLQEEPENMGAWRYVSLELLKRRICKTKLGYVGRPEASSPAEGYPIDHKVNQERILSSAVVTGGADFWLVD</sequence>
<reference evidence="5" key="1">
    <citation type="submission" date="2020-05" db="EMBL/GenBank/DDBJ databases">
        <authorList>
            <person name="Chiriac C."/>
            <person name="Salcher M."/>
            <person name="Ghai R."/>
            <person name="Kavagutti S V."/>
        </authorList>
    </citation>
    <scope>NUCLEOTIDE SEQUENCE</scope>
</reference>
<evidence type="ECO:0000256" key="3">
    <source>
        <dbReference type="ARBA" id="ARBA00023052"/>
    </source>
</evidence>
<dbReference type="AlphaFoldDB" id="A0A6J7DYJ1"/>
<dbReference type="GO" id="GO:0045252">
    <property type="term" value="C:oxoglutarate dehydrogenase complex"/>
    <property type="evidence" value="ECO:0007669"/>
    <property type="project" value="TreeGrafter"/>
</dbReference>
<dbReference type="SMART" id="SM00861">
    <property type="entry name" value="Transket_pyr"/>
    <property type="match status" value="1"/>
</dbReference>
<evidence type="ECO:0000313" key="5">
    <source>
        <dbReference type="EMBL" id="CAB4875651.1"/>
    </source>
</evidence>
<dbReference type="EMBL" id="CAFBLV010000171">
    <property type="protein sequence ID" value="CAB4875651.1"/>
    <property type="molecule type" value="Genomic_DNA"/>
</dbReference>
<dbReference type="InterPro" id="IPR029061">
    <property type="entry name" value="THDP-binding"/>
</dbReference>
<dbReference type="Gene3D" id="3.40.50.12470">
    <property type="match status" value="1"/>
</dbReference>
<dbReference type="PANTHER" id="PTHR23152">
    <property type="entry name" value="2-OXOGLUTARATE DEHYDROGENASE"/>
    <property type="match status" value="1"/>
</dbReference>
<dbReference type="GO" id="GO:0030976">
    <property type="term" value="F:thiamine pyrophosphate binding"/>
    <property type="evidence" value="ECO:0007669"/>
    <property type="project" value="InterPro"/>
</dbReference>
<dbReference type="Gene3D" id="3.40.50.11610">
    <property type="entry name" value="Multifunctional 2-oxoglutarate metabolism enzyme, C-terminal domain"/>
    <property type="match status" value="1"/>
</dbReference>
<dbReference type="SUPFAM" id="SSF52518">
    <property type="entry name" value="Thiamin diphosphate-binding fold (THDP-binding)"/>
    <property type="match status" value="2"/>
</dbReference>
<evidence type="ECO:0000256" key="1">
    <source>
        <dbReference type="ARBA" id="ARBA00001964"/>
    </source>
</evidence>
<dbReference type="GO" id="GO:0005829">
    <property type="term" value="C:cytosol"/>
    <property type="evidence" value="ECO:0007669"/>
    <property type="project" value="TreeGrafter"/>
</dbReference>
<accession>A0A6J7DYJ1</accession>
<comment type="cofactor">
    <cofactor evidence="1">
        <name>thiamine diphosphate</name>
        <dbReference type="ChEBI" id="CHEBI:58937"/>
    </cofactor>
</comment>
<dbReference type="InterPro" id="IPR011603">
    <property type="entry name" value="2oxoglutarate_DH_E1"/>
</dbReference>
<dbReference type="Pfam" id="PF16870">
    <property type="entry name" value="OxoGdeHyase_C"/>
    <property type="match status" value="1"/>
</dbReference>
<evidence type="ECO:0000259" key="4">
    <source>
        <dbReference type="SMART" id="SM00861"/>
    </source>
</evidence>
<dbReference type="PIRSF" id="PIRSF000157">
    <property type="entry name" value="Oxoglu_dh_E1"/>
    <property type="match status" value="1"/>
</dbReference>
<organism evidence="5">
    <name type="scientific">freshwater metagenome</name>
    <dbReference type="NCBI Taxonomy" id="449393"/>
    <lineage>
        <taxon>unclassified sequences</taxon>
        <taxon>metagenomes</taxon>
        <taxon>ecological metagenomes</taxon>
    </lineage>
</organism>
<proteinExistence type="predicted"/>
<name>A0A6J7DYJ1_9ZZZZ</name>
<keyword evidence="2" id="KW-0560">Oxidoreductase</keyword>
<dbReference type="PANTHER" id="PTHR23152:SF4">
    <property type="entry name" value="2-OXOADIPATE DEHYDROGENASE COMPLEX COMPONENT E1"/>
    <property type="match status" value="1"/>
</dbReference>
<dbReference type="Gene3D" id="3.40.50.970">
    <property type="match status" value="1"/>
</dbReference>
<dbReference type="InterPro" id="IPR005475">
    <property type="entry name" value="Transketolase-like_Pyr-bd"/>
</dbReference>
<feature type="domain" description="Transketolase-like pyrimidine-binding" evidence="4">
    <location>
        <begin position="493"/>
        <end position="682"/>
    </location>
</feature>
<gene>
    <name evidence="5" type="ORF">UFOPK3425_00881</name>
</gene>
<dbReference type="GO" id="GO:0006099">
    <property type="term" value="P:tricarboxylic acid cycle"/>
    <property type="evidence" value="ECO:0007669"/>
    <property type="project" value="TreeGrafter"/>
</dbReference>
<dbReference type="Pfam" id="PF00676">
    <property type="entry name" value="E1_dh"/>
    <property type="match status" value="1"/>
</dbReference>
<dbReference type="InterPro" id="IPR042179">
    <property type="entry name" value="KGD_C_sf"/>
</dbReference>
<protein>
    <submittedName>
        <fullName evidence="5">Unannotated protein</fullName>
    </submittedName>
</protein>
<dbReference type="InterPro" id="IPR031717">
    <property type="entry name" value="ODO-1/KGD_C"/>
</dbReference>
<dbReference type="NCBIfam" id="NF006914">
    <property type="entry name" value="PRK09404.1"/>
    <property type="match status" value="1"/>
</dbReference>
<keyword evidence="3" id="KW-0786">Thiamine pyrophosphate</keyword>
<evidence type="ECO:0000256" key="2">
    <source>
        <dbReference type="ARBA" id="ARBA00023002"/>
    </source>
</evidence>
<dbReference type="InterPro" id="IPR001017">
    <property type="entry name" value="DH_E1"/>
</dbReference>
<dbReference type="GO" id="GO:0004591">
    <property type="term" value="F:oxoglutarate dehydrogenase (succinyl-transferring) activity"/>
    <property type="evidence" value="ECO:0007669"/>
    <property type="project" value="TreeGrafter"/>
</dbReference>